<feature type="transmembrane region" description="Helical" evidence="1">
    <location>
        <begin position="47"/>
        <end position="76"/>
    </location>
</feature>
<keyword evidence="1" id="KW-1133">Transmembrane helix</keyword>
<dbReference type="Proteomes" id="UP000186795">
    <property type="component" value="Unassembled WGS sequence"/>
</dbReference>
<dbReference type="EMBL" id="FTOD01000001">
    <property type="protein sequence ID" value="SIS44105.1"/>
    <property type="molecule type" value="Genomic_DNA"/>
</dbReference>
<reference evidence="3" key="1">
    <citation type="submission" date="2017-01" db="EMBL/GenBank/DDBJ databases">
        <authorList>
            <person name="Varghese N."/>
            <person name="Submissions S."/>
        </authorList>
    </citation>
    <scope>NUCLEOTIDE SEQUENCE [LARGE SCALE GENOMIC DNA]</scope>
    <source>
        <strain evidence="3">DSM 45196</strain>
    </source>
</reference>
<keyword evidence="1" id="KW-0472">Membrane</keyword>
<evidence type="ECO:0000313" key="3">
    <source>
        <dbReference type="Proteomes" id="UP000186795"/>
    </source>
</evidence>
<organism evidence="2 3">
    <name type="scientific">Kroppenstedtia eburnea</name>
    <dbReference type="NCBI Taxonomy" id="714067"/>
    <lineage>
        <taxon>Bacteria</taxon>
        <taxon>Bacillati</taxon>
        <taxon>Bacillota</taxon>
        <taxon>Bacilli</taxon>
        <taxon>Bacillales</taxon>
        <taxon>Thermoactinomycetaceae</taxon>
        <taxon>Kroppenstedtia</taxon>
    </lineage>
</organism>
<sequence length="109" mass="12269">MMSGRDSEETREWLQSVDHRLMEIGRRMEMGEIAEYVQLLNSPRRLILLNIVTGIARGVGIAIGVTIFTATIVYLLQKLGALNLPVVGDYIAQIVRIVQAQLELDGRKY</sequence>
<dbReference type="AlphaFoldDB" id="A0A1N7J411"/>
<keyword evidence="1" id="KW-0812">Transmembrane</keyword>
<gene>
    <name evidence="2" type="ORF">SAMN05421790_101697</name>
</gene>
<dbReference type="Pfam" id="PF18910">
    <property type="entry name" value="DUF5665"/>
    <property type="match status" value="1"/>
</dbReference>
<evidence type="ECO:0000313" key="2">
    <source>
        <dbReference type="EMBL" id="SIS44105.1"/>
    </source>
</evidence>
<keyword evidence="3" id="KW-1185">Reference proteome</keyword>
<dbReference type="InterPro" id="IPR043723">
    <property type="entry name" value="DUF5665"/>
</dbReference>
<name>A0A1N7J411_9BACL</name>
<accession>A0A1N7J411</accession>
<protein>
    <submittedName>
        <fullName evidence="2">Uncharacterized protein</fullName>
    </submittedName>
</protein>
<evidence type="ECO:0000256" key="1">
    <source>
        <dbReference type="SAM" id="Phobius"/>
    </source>
</evidence>
<proteinExistence type="predicted"/>